<evidence type="ECO:0000256" key="3">
    <source>
        <dbReference type="ARBA" id="ARBA00022741"/>
    </source>
</evidence>
<evidence type="ECO:0000313" key="10">
    <source>
        <dbReference type="EMBL" id="GCF06974.1"/>
    </source>
</evidence>
<dbReference type="PROSITE" id="PS50005">
    <property type="entry name" value="TPR"/>
    <property type="match status" value="2"/>
</dbReference>
<evidence type="ECO:0000256" key="7">
    <source>
        <dbReference type="PROSITE-ProRule" id="PRU10141"/>
    </source>
</evidence>
<feature type="binding site" evidence="7">
    <location>
        <position position="65"/>
    </location>
    <ligand>
        <name>ATP</name>
        <dbReference type="ChEBI" id="CHEBI:30616"/>
    </ligand>
</feature>
<feature type="compositionally biased region" description="Pro residues" evidence="8">
    <location>
        <begin position="329"/>
        <end position="340"/>
    </location>
</feature>
<dbReference type="PROSITE" id="PS50293">
    <property type="entry name" value="TPR_REGION"/>
    <property type="match status" value="2"/>
</dbReference>
<comment type="caution">
    <text evidence="10">The sequence shown here is derived from an EMBL/GenBank/DDBJ whole genome shotgun (WGS) entry which is preliminary data.</text>
</comment>
<feature type="repeat" description="TPR" evidence="6">
    <location>
        <begin position="385"/>
        <end position="418"/>
    </location>
</feature>
<name>A0A5A5T7R3_9CHLR</name>
<dbReference type="SMART" id="SM00220">
    <property type="entry name" value="S_TKc"/>
    <property type="match status" value="1"/>
</dbReference>
<evidence type="ECO:0000256" key="4">
    <source>
        <dbReference type="ARBA" id="ARBA00022777"/>
    </source>
</evidence>
<sequence length="485" mass="53465">MTTPFCLGHPSHTLLPEESICRICGALAAHTVIGVYEVQKLLGTGKSGYAYLAQHQRSGQPVALKLFPPQAAQTELWEAARREVRIATSLRHPSILSVFSCNTWSPEQKMSSSGIQDRYQTLSNMYLLTLCQYIPGSLKHFVTYLQQAENQRALREHGTSVKALLLHVLQQIGSAVQAAHARGIVHGALLPGNILFTSYERAWVADFGLGRLQPPPAPYLPPELYAAAQASQQGNFQAYWNMANPASDQYMFAVLCQQLFSQTLHSTDYEPFLPVLNRAMHLKPERRYPALSLLVQDLLTLSTQASGIRPAQSPRPAPGNQGNQKNYPLTPPASLPPVNPRGPAGNSGSGGPRSSGVTPLPAFASGPLTPALPATPLTPTMSLTAEDWEKRGDKLFTMHDYEEALKAYHRAVEVNWNNAHTWLALGDTYFALERHKEALMAYEQAMYLNPNDAQIWLNRGAILDVLGRHQEALDCYERADQLQSA</sequence>
<organism evidence="10 11">
    <name type="scientific">Dictyobacter arantiisoli</name>
    <dbReference type="NCBI Taxonomy" id="2014874"/>
    <lineage>
        <taxon>Bacteria</taxon>
        <taxon>Bacillati</taxon>
        <taxon>Chloroflexota</taxon>
        <taxon>Ktedonobacteria</taxon>
        <taxon>Ktedonobacterales</taxon>
        <taxon>Dictyobacteraceae</taxon>
        <taxon>Dictyobacter</taxon>
    </lineage>
</organism>
<evidence type="ECO:0000259" key="9">
    <source>
        <dbReference type="PROSITE" id="PS50011"/>
    </source>
</evidence>
<keyword evidence="11" id="KW-1185">Reference proteome</keyword>
<evidence type="ECO:0000256" key="6">
    <source>
        <dbReference type="PROSITE-ProRule" id="PRU00339"/>
    </source>
</evidence>
<dbReference type="EMBL" id="BIXY01000004">
    <property type="protein sequence ID" value="GCF06974.1"/>
    <property type="molecule type" value="Genomic_DNA"/>
</dbReference>
<dbReference type="AlphaFoldDB" id="A0A5A5T7R3"/>
<dbReference type="RefSeq" id="WP_172631812.1">
    <property type="nucleotide sequence ID" value="NZ_BIXY01000004.1"/>
</dbReference>
<dbReference type="Proteomes" id="UP000322530">
    <property type="component" value="Unassembled WGS sequence"/>
</dbReference>
<dbReference type="InterPro" id="IPR000719">
    <property type="entry name" value="Prot_kinase_dom"/>
</dbReference>
<dbReference type="GO" id="GO:0005524">
    <property type="term" value="F:ATP binding"/>
    <property type="evidence" value="ECO:0007669"/>
    <property type="project" value="UniProtKB-UniRule"/>
</dbReference>
<dbReference type="PROSITE" id="PS00107">
    <property type="entry name" value="PROTEIN_KINASE_ATP"/>
    <property type="match status" value="1"/>
</dbReference>
<evidence type="ECO:0000313" key="11">
    <source>
        <dbReference type="Proteomes" id="UP000322530"/>
    </source>
</evidence>
<dbReference type="SMART" id="SM00028">
    <property type="entry name" value="TPR"/>
    <property type="match status" value="3"/>
</dbReference>
<dbReference type="InterPro" id="IPR011009">
    <property type="entry name" value="Kinase-like_dom_sf"/>
</dbReference>
<dbReference type="InterPro" id="IPR017441">
    <property type="entry name" value="Protein_kinase_ATP_BS"/>
</dbReference>
<dbReference type="SUPFAM" id="SSF56112">
    <property type="entry name" value="Protein kinase-like (PK-like)"/>
    <property type="match status" value="1"/>
</dbReference>
<accession>A0A5A5T7R3</accession>
<feature type="domain" description="Protein kinase" evidence="9">
    <location>
        <begin position="36"/>
        <end position="330"/>
    </location>
</feature>
<dbReference type="Gene3D" id="1.25.40.10">
    <property type="entry name" value="Tetratricopeptide repeat domain"/>
    <property type="match status" value="1"/>
</dbReference>
<dbReference type="Gene3D" id="1.10.510.10">
    <property type="entry name" value="Transferase(Phosphotransferase) domain 1"/>
    <property type="match status" value="1"/>
</dbReference>
<dbReference type="Gene3D" id="3.30.200.20">
    <property type="entry name" value="Phosphorylase Kinase, domain 1"/>
    <property type="match status" value="1"/>
</dbReference>
<dbReference type="InterPro" id="IPR011990">
    <property type="entry name" value="TPR-like_helical_dom_sf"/>
</dbReference>
<dbReference type="PANTHER" id="PTHR43289">
    <property type="entry name" value="MITOGEN-ACTIVATED PROTEIN KINASE KINASE KINASE 20-RELATED"/>
    <property type="match status" value="1"/>
</dbReference>
<keyword evidence="3 7" id="KW-0547">Nucleotide-binding</keyword>
<dbReference type="PANTHER" id="PTHR43289:SF6">
    <property type="entry name" value="SERINE_THREONINE-PROTEIN KINASE NEKL-3"/>
    <property type="match status" value="1"/>
</dbReference>
<evidence type="ECO:0000256" key="1">
    <source>
        <dbReference type="ARBA" id="ARBA00012513"/>
    </source>
</evidence>
<gene>
    <name evidence="10" type="ORF">KDI_05380</name>
</gene>
<keyword evidence="4" id="KW-0418">Kinase</keyword>
<dbReference type="InterPro" id="IPR019734">
    <property type="entry name" value="TPR_rpt"/>
</dbReference>
<keyword evidence="5 7" id="KW-0067">ATP-binding</keyword>
<dbReference type="Pfam" id="PF13414">
    <property type="entry name" value="TPR_11"/>
    <property type="match status" value="1"/>
</dbReference>
<feature type="repeat" description="TPR" evidence="6">
    <location>
        <begin position="419"/>
        <end position="452"/>
    </location>
</feature>
<keyword evidence="6" id="KW-0802">TPR repeat</keyword>
<protein>
    <recommendedName>
        <fullName evidence="1">non-specific serine/threonine protein kinase</fullName>
        <ecNumber evidence="1">2.7.11.1</ecNumber>
    </recommendedName>
</protein>
<keyword evidence="2" id="KW-0808">Transferase</keyword>
<evidence type="ECO:0000256" key="8">
    <source>
        <dbReference type="SAM" id="MobiDB-lite"/>
    </source>
</evidence>
<dbReference type="GO" id="GO:0004674">
    <property type="term" value="F:protein serine/threonine kinase activity"/>
    <property type="evidence" value="ECO:0007669"/>
    <property type="project" value="UniProtKB-EC"/>
</dbReference>
<evidence type="ECO:0000256" key="5">
    <source>
        <dbReference type="ARBA" id="ARBA00022840"/>
    </source>
</evidence>
<dbReference type="Pfam" id="PF00069">
    <property type="entry name" value="Pkinase"/>
    <property type="match status" value="1"/>
</dbReference>
<evidence type="ECO:0000256" key="2">
    <source>
        <dbReference type="ARBA" id="ARBA00022679"/>
    </source>
</evidence>
<dbReference type="SUPFAM" id="SSF48452">
    <property type="entry name" value="TPR-like"/>
    <property type="match status" value="1"/>
</dbReference>
<proteinExistence type="predicted"/>
<reference evidence="10 11" key="1">
    <citation type="submission" date="2019-01" db="EMBL/GenBank/DDBJ databases">
        <title>Draft genome sequence of Dictyobacter sp. Uno17.</title>
        <authorList>
            <person name="Wang C.M."/>
            <person name="Zheng Y."/>
            <person name="Sakai Y."/>
            <person name="Abe K."/>
            <person name="Yokota A."/>
            <person name="Yabe S."/>
        </authorList>
    </citation>
    <scope>NUCLEOTIDE SEQUENCE [LARGE SCALE GENOMIC DNA]</scope>
    <source>
        <strain evidence="10 11">Uno17</strain>
    </source>
</reference>
<feature type="region of interest" description="Disordered" evidence="8">
    <location>
        <begin position="305"/>
        <end position="378"/>
    </location>
</feature>
<dbReference type="PROSITE" id="PS50011">
    <property type="entry name" value="PROTEIN_KINASE_DOM"/>
    <property type="match status" value="1"/>
</dbReference>
<feature type="compositionally biased region" description="Low complexity" evidence="8">
    <location>
        <begin position="367"/>
        <end position="378"/>
    </location>
</feature>
<dbReference type="EC" id="2.7.11.1" evidence="1"/>